<organism evidence="1 2">
    <name type="scientific">Aspergillus wentii DTO 134E9</name>
    <dbReference type="NCBI Taxonomy" id="1073089"/>
    <lineage>
        <taxon>Eukaryota</taxon>
        <taxon>Fungi</taxon>
        <taxon>Dikarya</taxon>
        <taxon>Ascomycota</taxon>
        <taxon>Pezizomycotina</taxon>
        <taxon>Eurotiomycetes</taxon>
        <taxon>Eurotiomycetidae</taxon>
        <taxon>Eurotiales</taxon>
        <taxon>Aspergillaceae</taxon>
        <taxon>Aspergillus</taxon>
        <taxon>Aspergillus subgen. Cremei</taxon>
    </lineage>
</organism>
<evidence type="ECO:0000313" key="1">
    <source>
        <dbReference type="EMBL" id="OJJ38102.1"/>
    </source>
</evidence>
<dbReference type="AlphaFoldDB" id="A0A1L9RT43"/>
<dbReference type="OrthoDB" id="2157530at2759"/>
<evidence type="ECO:0000313" key="2">
    <source>
        <dbReference type="Proteomes" id="UP000184383"/>
    </source>
</evidence>
<keyword evidence="2" id="KW-1185">Reference proteome</keyword>
<dbReference type="Proteomes" id="UP000184383">
    <property type="component" value="Unassembled WGS sequence"/>
</dbReference>
<protein>
    <submittedName>
        <fullName evidence="1">Uncharacterized protein</fullName>
    </submittedName>
</protein>
<dbReference type="RefSeq" id="XP_040691778.1">
    <property type="nucleotide sequence ID" value="XM_040832565.1"/>
</dbReference>
<gene>
    <name evidence="1" type="ORF">ASPWEDRAFT_24071</name>
</gene>
<sequence length="197" mass="22673">MKNTRGIVVLKERLRKGYRTIPAPDHEKHFEALKILLECRWWGRVRVIQEMGLPSEIKFYYGEETFDVDLLRTAIEKIENYNEGSRGPLKPNDKLPARKAITQTVYHCLFESGDASFLLGPRKRDVDGNDYPSWLADFHVQQTPPEIVWGEQQRLSMAKKLSASGACSIDRTVTRWQCTGALVLRAVRVDKIVQDSR</sequence>
<dbReference type="VEuPathDB" id="FungiDB:ASPWEDRAFT_24071"/>
<name>A0A1L9RT43_ASPWE</name>
<dbReference type="GeneID" id="63748413"/>
<dbReference type="EMBL" id="KV878210">
    <property type="protein sequence ID" value="OJJ38102.1"/>
    <property type="molecule type" value="Genomic_DNA"/>
</dbReference>
<accession>A0A1L9RT43</accession>
<proteinExistence type="predicted"/>
<dbReference type="STRING" id="1073089.A0A1L9RT43"/>
<reference evidence="2" key="1">
    <citation type="journal article" date="2017" name="Genome Biol.">
        <title>Comparative genomics reveals high biological diversity and specific adaptations in the industrially and medically important fungal genus Aspergillus.</title>
        <authorList>
            <person name="de Vries R.P."/>
            <person name="Riley R."/>
            <person name="Wiebenga A."/>
            <person name="Aguilar-Osorio G."/>
            <person name="Amillis S."/>
            <person name="Uchima C.A."/>
            <person name="Anderluh G."/>
            <person name="Asadollahi M."/>
            <person name="Askin M."/>
            <person name="Barry K."/>
            <person name="Battaglia E."/>
            <person name="Bayram O."/>
            <person name="Benocci T."/>
            <person name="Braus-Stromeyer S.A."/>
            <person name="Caldana C."/>
            <person name="Canovas D."/>
            <person name="Cerqueira G.C."/>
            <person name="Chen F."/>
            <person name="Chen W."/>
            <person name="Choi C."/>
            <person name="Clum A."/>
            <person name="Dos Santos R.A."/>
            <person name="Damasio A.R."/>
            <person name="Diallinas G."/>
            <person name="Emri T."/>
            <person name="Fekete E."/>
            <person name="Flipphi M."/>
            <person name="Freyberg S."/>
            <person name="Gallo A."/>
            <person name="Gournas C."/>
            <person name="Habgood R."/>
            <person name="Hainaut M."/>
            <person name="Harispe M.L."/>
            <person name="Henrissat B."/>
            <person name="Hilden K.S."/>
            <person name="Hope R."/>
            <person name="Hossain A."/>
            <person name="Karabika E."/>
            <person name="Karaffa L."/>
            <person name="Karanyi Z."/>
            <person name="Krasevec N."/>
            <person name="Kuo A."/>
            <person name="Kusch H."/>
            <person name="LaButti K."/>
            <person name="Lagendijk E.L."/>
            <person name="Lapidus A."/>
            <person name="Levasseur A."/>
            <person name="Lindquist E."/>
            <person name="Lipzen A."/>
            <person name="Logrieco A.F."/>
            <person name="MacCabe A."/>
            <person name="Maekelae M.R."/>
            <person name="Malavazi I."/>
            <person name="Melin P."/>
            <person name="Meyer V."/>
            <person name="Mielnichuk N."/>
            <person name="Miskei M."/>
            <person name="Molnar A.P."/>
            <person name="Mule G."/>
            <person name="Ngan C.Y."/>
            <person name="Orejas M."/>
            <person name="Orosz E."/>
            <person name="Ouedraogo J.P."/>
            <person name="Overkamp K.M."/>
            <person name="Park H.-S."/>
            <person name="Perrone G."/>
            <person name="Piumi F."/>
            <person name="Punt P.J."/>
            <person name="Ram A.F."/>
            <person name="Ramon A."/>
            <person name="Rauscher S."/>
            <person name="Record E."/>
            <person name="Riano-Pachon D.M."/>
            <person name="Robert V."/>
            <person name="Roehrig J."/>
            <person name="Ruller R."/>
            <person name="Salamov A."/>
            <person name="Salih N.S."/>
            <person name="Samson R.A."/>
            <person name="Sandor E."/>
            <person name="Sanguinetti M."/>
            <person name="Schuetze T."/>
            <person name="Sepcic K."/>
            <person name="Shelest E."/>
            <person name="Sherlock G."/>
            <person name="Sophianopoulou V."/>
            <person name="Squina F.M."/>
            <person name="Sun H."/>
            <person name="Susca A."/>
            <person name="Todd R.B."/>
            <person name="Tsang A."/>
            <person name="Unkles S.E."/>
            <person name="van de Wiele N."/>
            <person name="van Rossen-Uffink D."/>
            <person name="Oliveira J.V."/>
            <person name="Vesth T.C."/>
            <person name="Visser J."/>
            <person name="Yu J.-H."/>
            <person name="Zhou M."/>
            <person name="Andersen M.R."/>
            <person name="Archer D.B."/>
            <person name="Baker S.E."/>
            <person name="Benoit I."/>
            <person name="Brakhage A.A."/>
            <person name="Braus G.H."/>
            <person name="Fischer R."/>
            <person name="Frisvad J.C."/>
            <person name="Goldman G.H."/>
            <person name="Houbraken J."/>
            <person name="Oakley B."/>
            <person name="Pocsi I."/>
            <person name="Scazzocchio C."/>
            <person name="Seiboth B."/>
            <person name="vanKuyk P.A."/>
            <person name="Wortman J."/>
            <person name="Dyer P.S."/>
            <person name="Grigoriev I.V."/>
        </authorList>
    </citation>
    <scope>NUCLEOTIDE SEQUENCE [LARGE SCALE GENOMIC DNA]</scope>
    <source>
        <strain evidence="2">DTO 134E9</strain>
    </source>
</reference>